<dbReference type="PANTHER" id="PTHR43736:SF1">
    <property type="entry name" value="DIHYDRONEOPTERIN TRIPHOSPHATE DIPHOSPHATASE"/>
    <property type="match status" value="1"/>
</dbReference>
<gene>
    <name evidence="2" type="ORF">QVZ41_06025</name>
</gene>
<dbReference type="InterPro" id="IPR015797">
    <property type="entry name" value="NUDIX_hydrolase-like_dom_sf"/>
</dbReference>
<evidence type="ECO:0000259" key="1">
    <source>
        <dbReference type="PROSITE" id="PS51462"/>
    </source>
</evidence>
<dbReference type="CDD" id="cd03673">
    <property type="entry name" value="NUDIX_Ap6A_hydrolase"/>
    <property type="match status" value="1"/>
</dbReference>
<accession>A0ABT8VR07</accession>
<comment type="caution">
    <text evidence="2">The sequence shown here is derived from an EMBL/GenBank/DDBJ whole genome shotgun (WGS) entry which is preliminary data.</text>
</comment>
<proteinExistence type="predicted"/>
<dbReference type="Pfam" id="PF00293">
    <property type="entry name" value="NUDIX"/>
    <property type="match status" value="1"/>
</dbReference>
<evidence type="ECO:0000313" key="3">
    <source>
        <dbReference type="Proteomes" id="UP001168642"/>
    </source>
</evidence>
<sequence length="198" mass="23242">MYKVFINEVPVFFTEKNNELTGFSSVKYQELDFINMYQEIQKNLDAKINVICDNLENDWSNFLLNFEVRKAAGGVVKNVSDEILWIYRFDTWDLPKGHIEKGESKEIAAIREVEEECQVTGLTIDKELETTYHVFKHKGVLVMKVTYWFAMHTNIEKQTLVPQLEEGITQVVFKTLEESKKCLENTYKNIKLLMEQLL</sequence>
<dbReference type="InterPro" id="IPR000086">
    <property type="entry name" value="NUDIX_hydrolase_dom"/>
</dbReference>
<dbReference type="Gene3D" id="3.90.79.10">
    <property type="entry name" value="Nucleoside Triphosphate Pyrophosphohydrolase"/>
    <property type="match status" value="1"/>
</dbReference>
<dbReference type="Proteomes" id="UP001168642">
    <property type="component" value="Unassembled WGS sequence"/>
</dbReference>
<keyword evidence="3" id="KW-1185">Reference proteome</keyword>
<reference evidence="2" key="1">
    <citation type="submission" date="2023-07" db="EMBL/GenBank/DDBJ databases">
        <title>Wenyingzhuangia sp. chi5 genome sequencing and assembly.</title>
        <authorList>
            <person name="Park S."/>
        </authorList>
    </citation>
    <scope>NUCLEOTIDE SEQUENCE</scope>
    <source>
        <strain evidence="2">Chi5</strain>
    </source>
</reference>
<dbReference type="RefSeq" id="WP_302883653.1">
    <property type="nucleotide sequence ID" value="NZ_JAUMIT010000002.1"/>
</dbReference>
<name>A0ABT8VR07_9FLAO</name>
<dbReference type="PROSITE" id="PS51462">
    <property type="entry name" value="NUDIX"/>
    <property type="match status" value="1"/>
</dbReference>
<dbReference type="EMBL" id="JAUMIT010000002">
    <property type="protein sequence ID" value="MDO3694403.1"/>
    <property type="molecule type" value="Genomic_DNA"/>
</dbReference>
<dbReference type="SUPFAM" id="SSF55811">
    <property type="entry name" value="Nudix"/>
    <property type="match status" value="1"/>
</dbReference>
<evidence type="ECO:0000313" key="2">
    <source>
        <dbReference type="EMBL" id="MDO3694403.1"/>
    </source>
</evidence>
<organism evidence="2 3">
    <name type="scientific">Wenyingzhuangia gilva</name>
    <dbReference type="NCBI Taxonomy" id="3057677"/>
    <lineage>
        <taxon>Bacteria</taxon>
        <taxon>Pseudomonadati</taxon>
        <taxon>Bacteroidota</taxon>
        <taxon>Flavobacteriia</taxon>
        <taxon>Flavobacteriales</taxon>
        <taxon>Flavobacteriaceae</taxon>
        <taxon>Wenyingzhuangia</taxon>
    </lineage>
</organism>
<dbReference type="PANTHER" id="PTHR43736">
    <property type="entry name" value="ADP-RIBOSE PYROPHOSPHATASE"/>
    <property type="match status" value="1"/>
</dbReference>
<protein>
    <submittedName>
        <fullName evidence="2">NUDIX domain-containing protein</fullName>
    </submittedName>
</protein>
<feature type="domain" description="Nudix hydrolase" evidence="1">
    <location>
        <begin position="67"/>
        <end position="198"/>
    </location>
</feature>